<feature type="region of interest" description="Disordered" evidence="1">
    <location>
        <begin position="37"/>
        <end position="76"/>
    </location>
</feature>
<evidence type="ECO:0000313" key="3">
    <source>
        <dbReference type="Proteomes" id="UP000230233"/>
    </source>
</evidence>
<comment type="caution">
    <text evidence="2">The sequence shown here is derived from an EMBL/GenBank/DDBJ whole genome shotgun (WGS) entry which is preliminary data.</text>
</comment>
<keyword evidence="3" id="KW-1185">Reference proteome</keyword>
<feature type="region of interest" description="Disordered" evidence="1">
    <location>
        <begin position="1"/>
        <end position="22"/>
    </location>
</feature>
<gene>
    <name evidence="2" type="primary">Cnig_chr_X.g25305</name>
    <name evidence="2" type="ORF">B9Z55_025305</name>
</gene>
<dbReference type="OrthoDB" id="5900371at2759"/>
<dbReference type="AlphaFoldDB" id="A0A2G5SYM6"/>
<proteinExistence type="predicted"/>
<name>A0A2G5SYM6_9PELO</name>
<reference evidence="3" key="1">
    <citation type="submission" date="2017-10" db="EMBL/GenBank/DDBJ databases">
        <title>Rapid genome shrinkage in a self-fertile nematode reveals novel sperm competition proteins.</title>
        <authorList>
            <person name="Yin D."/>
            <person name="Schwarz E.M."/>
            <person name="Thomas C.G."/>
            <person name="Felde R.L."/>
            <person name="Korf I.F."/>
            <person name="Cutter A.D."/>
            <person name="Schartner C.M."/>
            <person name="Ralston E.J."/>
            <person name="Meyer B.J."/>
            <person name="Haag E.S."/>
        </authorList>
    </citation>
    <scope>NUCLEOTIDE SEQUENCE [LARGE SCALE GENOMIC DNA]</scope>
    <source>
        <strain evidence="3">JU1422</strain>
    </source>
</reference>
<protein>
    <submittedName>
        <fullName evidence="2">Uncharacterized protein</fullName>
    </submittedName>
</protein>
<feature type="compositionally biased region" description="Basic and acidic residues" evidence="1">
    <location>
        <begin position="359"/>
        <end position="368"/>
    </location>
</feature>
<evidence type="ECO:0000256" key="1">
    <source>
        <dbReference type="SAM" id="MobiDB-lite"/>
    </source>
</evidence>
<feature type="region of interest" description="Disordered" evidence="1">
    <location>
        <begin position="302"/>
        <end position="368"/>
    </location>
</feature>
<evidence type="ECO:0000313" key="2">
    <source>
        <dbReference type="EMBL" id="PIC19946.1"/>
    </source>
</evidence>
<sequence length="368" mass="38401">MSSVEEEMELLKEGNDDGPQDPLVDIEAVAAQLLDGELPGDNEVDPIGLNEVPNDEKDAVVGDADGGLEGDEDPIPAVSEPAEAAKAVDVDSGAGDTEPVAVVTGIAEDGVDVGDVARADGTEAVQAGAGGAKAAIDGAKGDAKPASIEAGGAAAEAVQARRQDRQGRRARQAPVQADDEEIEVIRDDFEEQGVVPELSLQASIEKAVRKATREMRSEIRALRNEVSHLKMRNFVADEFARPGSGKITSAEFNVELYKKCLQDHFVRNPALLLAGMNQVMPLAPGVGLPLAQGVGIPLAQGAGTSNGASAPPTQDAATDGIEGAEDDAEDEEDINDEDMDALMDEEDPEDVIDVDDEEPAPKKAKTDE</sequence>
<organism evidence="2 3">
    <name type="scientific">Caenorhabditis nigoni</name>
    <dbReference type="NCBI Taxonomy" id="1611254"/>
    <lineage>
        <taxon>Eukaryota</taxon>
        <taxon>Metazoa</taxon>
        <taxon>Ecdysozoa</taxon>
        <taxon>Nematoda</taxon>
        <taxon>Chromadorea</taxon>
        <taxon>Rhabditida</taxon>
        <taxon>Rhabditina</taxon>
        <taxon>Rhabditomorpha</taxon>
        <taxon>Rhabditoidea</taxon>
        <taxon>Rhabditidae</taxon>
        <taxon>Peloderinae</taxon>
        <taxon>Caenorhabditis</taxon>
    </lineage>
</organism>
<dbReference type="Proteomes" id="UP000230233">
    <property type="component" value="Chromosome X"/>
</dbReference>
<feature type="compositionally biased region" description="Polar residues" evidence="1">
    <location>
        <begin position="302"/>
        <end position="312"/>
    </location>
</feature>
<accession>A0A2G5SYM6</accession>
<dbReference type="EMBL" id="PDUG01000006">
    <property type="protein sequence ID" value="PIC19946.1"/>
    <property type="molecule type" value="Genomic_DNA"/>
</dbReference>
<feature type="compositionally biased region" description="Acidic residues" evidence="1">
    <location>
        <begin position="322"/>
        <end position="358"/>
    </location>
</feature>